<dbReference type="PhylomeDB" id="A0A0G4GKS4"/>
<dbReference type="InterPro" id="IPR045055">
    <property type="entry name" value="DNA2/NAM7-like"/>
</dbReference>
<dbReference type="AlphaFoldDB" id="A0A0G4GKS4"/>
<dbReference type="GO" id="GO:0016787">
    <property type="term" value="F:hydrolase activity"/>
    <property type="evidence" value="ECO:0007669"/>
    <property type="project" value="UniProtKB-KW"/>
</dbReference>
<evidence type="ECO:0000256" key="4">
    <source>
        <dbReference type="ARBA" id="ARBA00022840"/>
    </source>
</evidence>
<dbReference type="EMBL" id="CDMY01000699">
    <property type="protein sequence ID" value="CEM30639.1"/>
    <property type="molecule type" value="Genomic_DNA"/>
</dbReference>
<evidence type="ECO:0000256" key="5">
    <source>
        <dbReference type="SAM" id="MobiDB-lite"/>
    </source>
</evidence>
<evidence type="ECO:0000256" key="1">
    <source>
        <dbReference type="ARBA" id="ARBA00022741"/>
    </source>
</evidence>
<keyword evidence="4" id="KW-0067">ATP-binding</keyword>
<keyword evidence="9" id="KW-1185">Reference proteome</keyword>
<protein>
    <recommendedName>
        <fullName evidence="10">Helicase ATP-binding domain-containing protein</fullName>
    </recommendedName>
</protein>
<feature type="region of interest" description="Disordered" evidence="5">
    <location>
        <begin position="168"/>
        <end position="192"/>
    </location>
</feature>
<dbReference type="InterPro" id="IPR041677">
    <property type="entry name" value="DNA2/NAM7_AAA_11"/>
</dbReference>
<feature type="region of interest" description="Disordered" evidence="5">
    <location>
        <begin position="960"/>
        <end position="1024"/>
    </location>
</feature>
<gene>
    <name evidence="8" type="ORF">Vbra_3361</name>
</gene>
<accession>A0A0G4GKS4</accession>
<keyword evidence="2" id="KW-0378">Hydrolase</keyword>
<organism evidence="8 9">
    <name type="scientific">Vitrella brassicaformis (strain CCMP3155)</name>
    <dbReference type="NCBI Taxonomy" id="1169540"/>
    <lineage>
        <taxon>Eukaryota</taxon>
        <taxon>Sar</taxon>
        <taxon>Alveolata</taxon>
        <taxon>Colpodellida</taxon>
        <taxon>Vitrellaceae</taxon>
        <taxon>Vitrella</taxon>
    </lineage>
</organism>
<dbReference type="OrthoDB" id="6513042at2759"/>
<proteinExistence type="predicted"/>
<feature type="compositionally biased region" description="Basic and acidic residues" evidence="5">
    <location>
        <begin position="58"/>
        <end position="70"/>
    </location>
</feature>
<dbReference type="GO" id="GO:0005524">
    <property type="term" value="F:ATP binding"/>
    <property type="evidence" value="ECO:0007669"/>
    <property type="project" value="UniProtKB-KW"/>
</dbReference>
<dbReference type="SUPFAM" id="SSF52540">
    <property type="entry name" value="P-loop containing nucleoside triphosphate hydrolases"/>
    <property type="match status" value="1"/>
</dbReference>
<evidence type="ECO:0000256" key="3">
    <source>
        <dbReference type="ARBA" id="ARBA00022806"/>
    </source>
</evidence>
<dbReference type="Pfam" id="PF13087">
    <property type="entry name" value="AAA_12"/>
    <property type="match status" value="1"/>
</dbReference>
<keyword evidence="1" id="KW-0547">Nucleotide-binding</keyword>
<reference evidence="8 9" key="1">
    <citation type="submission" date="2014-11" db="EMBL/GenBank/DDBJ databases">
        <authorList>
            <person name="Zhu J."/>
            <person name="Qi W."/>
            <person name="Song R."/>
        </authorList>
    </citation>
    <scope>NUCLEOTIDE SEQUENCE [LARGE SCALE GENOMIC DNA]</scope>
</reference>
<feature type="region of interest" description="Disordered" evidence="5">
    <location>
        <begin position="54"/>
        <end position="86"/>
    </location>
</feature>
<dbReference type="InterPro" id="IPR047187">
    <property type="entry name" value="SF1_C_Upf1"/>
</dbReference>
<feature type="region of interest" description="Disordered" evidence="5">
    <location>
        <begin position="372"/>
        <end position="407"/>
    </location>
</feature>
<dbReference type="CDD" id="cd18808">
    <property type="entry name" value="SF1_C_Upf1"/>
    <property type="match status" value="1"/>
</dbReference>
<evidence type="ECO:0000256" key="2">
    <source>
        <dbReference type="ARBA" id="ARBA00022801"/>
    </source>
</evidence>
<feature type="domain" description="DNA2/NAM7 helicase helicase" evidence="6">
    <location>
        <begin position="326"/>
        <end position="375"/>
    </location>
</feature>
<evidence type="ECO:0000313" key="8">
    <source>
        <dbReference type="EMBL" id="CEM30639.1"/>
    </source>
</evidence>
<evidence type="ECO:0000259" key="7">
    <source>
        <dbReference type="Pfam" id="PF13087"/>
    </source>
</evidence>
<dbReference type="CDD" id="cd18042">
    <property type="entry name" value="DEXXQc_SETX"/>
    <property type="match status" value="1"/>
</dbReference>
<evidence type="ECO:0000259" key="6">
    <source>
        <dbReference type="Pfam" id="PF13086"/>
    </source>
</evidence>
<evidence type="ECO:0008006" key="10">
    <source>
        <dbReference type="Google" id="ProtNLM"/>
    </source>
</evidence>
<dbReference type="FunFam" id="3.40.50.300:FF:000326">
    <property type="entry name" value="P-loop containing nucleoside triphosphate hydrolase"/>
    <property type="match status" value="1"/>
</dbReference>
<evidence type="ECO:0000313" key="9">
    <source>
        <dbReference type="Proteomes" id="UP000041254"/>
    </source>
</evidence>
<dbReference type="InterPro" id="IPR027417">
    <property type="entry name" value="P-loop_NTPase"/>
</dbReference>
<dbReference type="OMA" id="DENYDYC"/>
<name>A0A0G4GKS4_VITBC</name>
<feature type="domain" description="DNA2/NAM7 helicase-like C-terminal" evidence="7">
    <location>
        <begin position="650"/>
        <end position="847"/>
    </location>
</feature>
<keyword evidence="3" id="KW-0347">Helicase</keyword>
<dbReference type="VEuPathDB" id="CryptoDB:Vbra_3361"/>
<feature type="domain" description="DNA2/NAM7 helicase helicase" evidence="6">
    <location>
        <begin position="564"/>
        <end position="643"/>
    </location>
</feature>
<dbReference type="PANTHER" id="PTHR10887:SF495">
    <property type="entry name" value="HELICASE SENATAXIN ISOFORM X1-RELATED"/>
    <property type="match status" value="1"/>
</dbReference>
<dbReference type="InterPro" id="IPR041679">
    <property type="entry name" value="DNA2/NAM7-like_C"/>
</dbReference>
<dbReference type="Pfam" id="PF13086">
    <property type="entry name" value="AAA_11"/>
    <property type="match status" value="2"/>
</dbReference>
<dbReference type="STRING" id="1169540.A0A0G4GKS4"/>
<dbReference type="InParanoid" id="A0A0G4GKS4"/>
<dbReference type="GO" id="GO:0005694">
    <property type="term" value="C:chromosome"/>
    <property type="evidence" value="ECO:0007669"/>
    <property type="project" value="UniProtKB-ARBA"/>
</dbReference>
<feature type="region of interest" description="Disordered" evidence="5">
    <location>
        <begin position="279"/>
        <end position="309"/>
    </location>
</feature>
<feature type="compositionally biased region" description="Polar residues" evidence="5">
    <location>
        <begin position="386"/>
        <end position="403"/>
    </location>
</feature>
<sequence>MKAHCVKANSLYSGLETHSWNTEQILDELHQNVLKWDYYEDIVDDHILMQQRQRASRKRESAADADKQVDAEAQQETSTKSPIDDLKSVPVHFGSAKEYSDVFLPLFLVETKATIERAKTLEAVTTEPCKQTKAQMVGDFVRLELERPFRSHLMYSHADLVLLSQHPTANFAPPSQSPPSAPPDPKENHEAAANPDLDDLAKIHTLGMVESSVREVLTVKVCLDCDTPRGHIVAETINGFKTWHVTRITGLTTIHREFQALCAVPDLLLKDFVLNPRSLDEIPPDGQTPAEDDKRKAGPNGAAASDEDDLRLVVPGRLLDTLREEYNESQYEAIQACMRTKGITLVQGPPGTGKTTTILGVLSVILHASVRRSGANQTRQGKKSTDAPSSQDKAAPHRSSTSPPRRIRGALRHIEWLDTGKLVSVLRPDDPDVVRKEECRRLRRAQPWLFERDYKCWYDKVTWRPEDLAKPNQYPTAQQTDRVINMSKISEGSQPKKVLVCAPSNAAIDEIVRRLVHKGVYNKEGKRVIPQVVRVGPNSHPDILEHGLEHLTNLRLKAKADTSFSQRDAVRMGILSEARVVCATLSVCGGRDLTSFADGFDTVIIDEASQGVEMSVLIPFKLGARRVILVGDHRQLPATVFSKICEEHGYNRSLFQRLLEGHYPVTLLSVQYRMHPTIAEFPSKEFYDEQLNNAPNIDELVKAPPWYCVPALQPVVFFHVKTREQAEGSSLVNPEEADFVVQIFLTLTQMISEFDWRKKLAVVTPYAEQVRLIRQKFRDVLGTRSTAPLPIEVNTVDGFQGREKDCVIFSAVRGHSKKKTIGFVADTRRMNVALTRARFNLWVVANAETLVINPHWRTFIRTQQNQGRFLRVTPPSEKFLAKYIRGWYKRTPDAPWRPSDVSFLRQLDEGEDDKILEEARKEFDIQAVLQRFREEDEGNDLRDGAEEIEPDDVWKRLTESALAEQEQSAEAEAAAEQDIDANQGNEAKRKRQKSREASDAMVDVEYTAERGGGNLEDAIEQPEE</sequence>
<feature type="compositionally biased region" description="Acidic residues" evidence="5">
    <location>
        <begin position="967"/>
        <end position="979"/>
    </location>
</feature>
<dbReference type="GO" id="GO:0004386">
    <property type="term" value="F:helicase activity"/>
    <property type="evidence" value="ECO:0007669"/>
    <property type="project" value="UniProtKB-KW"/>
</dbReference>
<dbReference type="PANTHER" id="PTHR10887">
    <property type="entry name" value="DNA2/NAM7 HELICASE FAMILY"/>
    <property type="match status" value="1"/>
</dbReference>
<dbReference type="Proteomes" id="UP000041254">
    <property type="component" value="Unassembled WGS sequence"/>
</dbReference>
<dbReference type="Gene3D" id="3.40.50.300">
    <property type="entry name" value="P-loop containing nucleotide triphosphate hydrolases"/>
    <property type="match status" value="2"/>
</dbReference>